<keyword evidence="1" id="KW-1133">Transmembrane helix</keyword>
<keyword evidence="1" id="KW-0472">Membrane</keyword>
<dbReference type="EMBL" id="BAABGZ010000072">
    <property type="protein sequence ID" value="GAA4364528.1"/>
    <property type="molecule type" value="Genomic_DNA"/>
</dbReference>
<name>A0ABP8INT5_9BACT</name>
<reference evidence="3" key="1">
    <citation type="journal article" date="2019" name="Int. J. Syst. Evol. Microbiol.">
        <title>The Global Catalogue of Microorganisms (GCM) 10K type strain sequencing project: providing services to taxonomists for standard genome sequencing and annotation.</title>
        <authorList>
            <consortium name="The Broad Institute Genomics Platform"/>
            <consortium name="The Broad Institute Genome Sequencing Center for Infectious Disease"/>
            <person name="Wu L."/>
            <person name="Ma J."/>
        </authorList>
    </citation>
    <scope>NUCLEOTIDE SEQUENCE [LARGE SCALE GENOMIC DNA]</scope>
    <source>
        <strain evidence="3">JCM 17923</strain>
    </source>
</reference>
<gene>
    <name evidence="2" type="ORF">GCM10023185_34110</name>
</gene>
<evidence type="ECO:0000313" key="3">
    <source>
        <dbReference type="Proteomes" id="UP001501153"/>
    </source>
</evidence>
<accession>A0ABP8INT5</accession>
<keyword evidence="3" id="KW-1185">Reference proteome</keyword>
<dbReference type="Proteomes" id="UP001501153">
    <property type="component" value="Unassembled WGS sequence"/>
</dbReference>
<dbReference type="PANTHER" id="PTHR37464">
    <property type="entry name" value="BLL2463 PROTEIN"/>
    <property type="match status" value="1"/>
</dbReference>
<dbReference type="PANTHER" id="PTHR37464:SF1">
    <property type="entry name" value="BLL2463 PROTEIN"/>
    <property type="match status" value="1"/>
</dbReference>
<comment type="caution">
    <text evidence="2">The sequence shown here is derived from an EMBL/GenBank/DDBJ whole genome shotgun (WGS) entry which is preliminary data.</text>
</comment>
<protein>
    <submittedName>
        <fullName evidence="2">Uncharacterized protein</fullName>
    </submittedName>
</protein>
<organism evidence="2 3">
    <name type="scientific">Hymenobacter saemangeumensis</name>
    <dbReference type="NCBI Taxonomy" id="1084522"/>
    <lineage>
        <taxon>Bacteria</taxon>
        <taxon>Pseudomonadati</taxon>
        <taxon>Bacteroidota</taxon>
        <taxon>Cytophagia</taxon>
        <taxon>Cytophagales</taxon>
        <taxon>Hymenobacteraceae</taxon>
        <taxon>Hymenobacter</taxon>
    </lineage>
</organism>
<keyword evidence="1" id="KW-0812">Transmembrane</keyword>
<feature type="transmembrane region" description="Helical" evidence="1">
    <location>
        <begin position="550"/>
        <end position="569"/>
    </location>
</feature>
<proteinExistence type="predicted"/>
<evidence type="ECO:0000313" key="2">
    <source>
        <dbReference type="EMBL" id="GAA4364528.1"/>
    </source>
</evidence>
<sequence>MQAEGKESMPLWQSAVDDARQLGRAYPKSTRFRLLGHGKSVLIPAAYQAKLDELKLGAQKLPRMDELGAEQAAANALYILSDFQKSQVDATSIGKLGQSREIVLVPKVARAVGNVYVDSVWLSDAFVRRKTNMPLHIRLRNGGSKVVNDCPVKVFLGKRQVAAFRATVEPGKAMAAVVQIQVEAETTELGRVMTEDSPLTFDNTYHFTLQPAAAIAVLEIGNEPTAEALYRNEPLFSYSFAKMQGLNYGALRKANLVLVNGLPQLDAGLQDGLQDVVKRGGSVVIVPPAASNGRSSYQALFTKLGLGTVQWEKAAAGSPELREVAMPSAQEPFFRDVFGAQQRAVTMPKAAPVLRWSRTGTDILRMKDGESYLAAFPSSAGRVYVFSAPLLKEYADFTNHALFVPVMYRMAMLSYRNEQQPAYRLSQAMVLLDLPGPANPAGEPNDAASIRLVKDSLVLIPGQKVQGQQAKLELPAGMNVPGFYEVRQNGKLLTTLAFNQDKRESELSAYSAEELRQQIAPEQKNIRVLEADPGGAGVAQLGLQQSGVPLWRYFLLLTLLCLLAEAALIRFGKKARPKQQAVAA</sequence>
<evidence type="ECO:0000256" key="1">
    <source>
        <dbReference type="SAM" id="Phobius"/>
    </source>
</evidence>